<feature type="domain" description="Exonuclease" evidence="4">
    <location>
        <begin position="7"/>
        <end position="172"/>
    </location>
</feature>
<reference evidence="5" key="1">
    <citation type="submission" date="2009-10" db="EMBL/GenBank/DDBJ databases">
        <title>Diversity of trophic interactions inside an arsenic-rich microbial ecosystem.</title>
        <authorList>
            <person name="Bertin P.N."/>
            <person name="Heinrich-Salmeron A."/>
            <person name="Pelletier E."/>
            <person name="Goulhen-Chollet F."/>
            <person name="Arsene-Ploetze F."/>
            <person name="Gallien S."/>
            <person name="Calteau A."/>
            <person name="Vallenet D."/>
            <person name="Casiot C."/>
            <person name="Chane-Woon-Ming B."/>
            <person name="Giloteaux L."/>
            <person name="Barakat M."/>
            <person name="Bonnefoy V."/>
            <person name="Bruneel O."/>
            <person name="Chandler M."/>
            <person name="Cleiss J."/>
            <person name="Duran R."/>
            <person name="Elbaz-Poulichet F."/>
            <person name="Fonknechten N."/>
            <person name="Lauga B."/>
            <person name="Mornico D."/>
            <person name="Ortet P."/>
            <person name="Schaeffer C."/>
            <person name="Siguier P."/>
            <person name="Alexander Thil Smith A."/>
            <person name="Van Dorsselaer A."/>
            <person name="Weissenbach J."/>
            <person name="Medigue C."/>
            <person name="Le Paslier D."/>
        </authorList>
    </citation>
    <scope>NUCLEOTIDE SEQUENCE</scope>
</reference>
<dbReference type="Pfam" id="PF00929">
    <property type="entry name" value="RNase_T"/>
    <property type="match status" value="1"/>
</dbReference>
<dbReference type="SUPFAM" id="SSF53098">
    <property type="entry name" value="Ribonuclease H-like"/>
    <property type="match status" value="1"/>
</dbReference>
<dbReference type="GO" id="GO:0003676">
    <property type="term" value="F:nucleic acid binding"/>
    <property type="evidence" value="ECO:0007669"/>
    <property type="project" value="InterPro"/>
</dbReference>
<dbReference type="GO" id="GO:0003887">
    <property type="term" value="F:DNA-directed DNA polymerase activity"/>
    <property type="evidence" value="ECO:0007669"/>
    <property type="project" value="UniProtKB-KW"/>
</dbReference>
<dbReference type="CDD" id="cd06127">
    <property type="entry name" value="DEDDh"/>
    <property type="match status" value="1"/>
</dbReference>
<sequence length="240" mass="26500">MRLGDVPIYILDVETTGIDPKKSYVCEIGIERWLPPDYSGSVERTQWSSLVRPPCRIPPAASAIHGIYDSDVREAPPFAAVLAIFRTLVPAGSLVIAHNIAFDGAFVDLEGRYRGCTLRLAQRLWPSAPSHKNSELALWLGLEVGSAPLHRVAADIAVTGGIFQRILLRMAELDGVAPTLEEICRLSSPEEPVGHLPFGKYRGEPLSAVPTEYLRYARDKWHDVEPGIRTAILAEIERRS</sequence>
<evidence type="ECO:0000256" key="1">
    <source>
        <dbReference type="ARBA" id="ARBA00022722"/>
    </source>
</evidence>
<dbReference type="InterPro" id="IPR012337">
    <property type="entry name" value="RNaseH-like_sf"/>
</dbReference>
<keyword evidence="2" id="KW-0378">Hydrolase</keyword>
<proteinExistence type="predicted"/>
<accession>E6PD02</accession>
<evidence type="ECO:0000256" key="3">
    <source>
        <dbReference type="ARBA" id="ARBA00022839"/>
    </source>
</evidence>
<dbReference type="Gene3D" id="3.30.420.10">
    <property type="entry name" value="Ribonuclease H-like superfamily/Ribonuclease H"/>
    <property type="match status" value="1"/>
</dbReference>
<comment type="caution">
    <text evidence="5">The sequence shown here is derived from an EMBL/GenBank/DDBJ whole genome shotgun (WGS) entry which is preliminary data.</text>
</comment>
<organism evidence="5">
    <name type="scientific">mine drainage metagenome</name>
    <dbReference type="NCBI Taxonomy" id="410659"/>
    <lineage>
        <taxon>unclassified sequences</taxon>
        <taxon>metagenomes</taxon>
        <taxon>ecological metagenomes</taxon>
    </lineage>
</organism>
<evidence type="ECO:0000259" key="4">
    <source>
        <dbReference type="SMART" id="SM00479"/>
    </source>
</evidence>
<dbReference type="AlphaFoldDB" id="E6PD02"/>
<dbReference type="EMBL" id="CABL01000001">
    <property type="protein sequence ID" value="CBH74337.1"/>
    <property type="molecule type" value="Genomic_DNA"/>
</dbReference>
<keyword evidence="3" id="KW-0269">Exonuclease</keyword>
<protein>
    <submittedName>
        <fullName evidence="5">Putative DNA-directed DNA polymerase</fullName>
        <ecNumber evidence="5">2.7.7.7</ecNumber>
    </submittedName>
</protein>
<evidence type="ECO:0000256" key="2">
    <source>
        <dbReference type="ARBA" id="ARBA00022801"/>
    </source>
</evidence>
<dbReference type="PANTHER" id="PTHR30231">
    <property type="entry name" value="DNA POLYMERASE III SUBUNIT EPSILON"/>
    <property type="match status" value="1"/>
</dbReference>
<dbReference type="SMART" id="SM00479">
    <property type="entry name" value="EXOIII"/>
    <property type="match status" value="1"/>
</dbReference>
<evidence type="ECO:0000313" key="5">
    <source>
        <dbReference type="EMBL" id="CBH74337.1"/>
    </source>
</evidence>
<name>E6PD02_9ZZZZ</name>
<dbReference type="EC" id="2.7.7.7" evidence="5"/>
<keyword evidence="1" id="KW-0540">Nuclease</keyword>
<dbReference type="InterPro" id="IPR036397">
    <property type="entry name" value="RNaseH_sf"/>
</dbReference>
<keyword evidence="5" id="KW-0808">Transferase</keyword>
<dbReference type="PANTHER" id="PTHR30231:SF4">
    <property type="entry name" value="PROTEIN NEN2"/>
    <property type="match status" value="1"/>
</dbReference>
<dbReference type="GO" id="GO:0008408">
    <property type="term" value="F:3'-5' exonuclease activity"/>
    <property type="evidence" value="ECO:0007669"/>
    <property type="project" value="TreeGrafter"/>
</dbReference>
<dbReference type="InterPro" id="IPR013520">
    <property type="entry name" value="Ribonucl_H"/>
</dbReference>
<keyword evidence="5" id="KW-0239">DNA-directed DNA polymerase</keyword>
<keyword evidence="5" id="KW-0548">Nucleotidyltransferase</keyword>
<gene>
    <name evidence="5" type="ORF">CARN1_2224</name>
</gene>